<reference evidence="1 2" key="1">
    <citation type="journal article" date="2022" name="DNA Res.">
        <title>Chromosomal-level genome assembly of the orchid tree Bauhinia variegata (Leguminosae; Cercidoideae) supports the allotetraploid origin hypothesis of Bauhinia.</title>
        <authorList>
            <person name="Zhong Y."/>
            <person name="Chen Y."/>
            <person name="Zheng D."/>
            <person name="Pang J."/>
            <person name="Liu Y."/>
            <person name="Luo S."/>
            <person name="Meng S."/>
            <person name="Qian L."/>
            <person name="Wei D."/>
            <person name="Dai S."/>
            <person name="Zhou R."/>
        </authorList>
    </citation>
    <scope>NUCLEOTIDE SEQUENCE [LARGE SCALE GENOMIC DNA]</scope>
    <source>
        <strain evidence="1">BV-YZ2020</strain>
    </source>
</reference>
<evidence type="ECO:0000313" key="2">
    <source>
        <dbReference type="Proteomes" id="UP000828941"/>
    </source>
</evidence>
<sequence length="196" mass="21740">MDFAAEEFDARHTHSSSSSSSSIDSSNHPSAIATPASSSSSNVCRNSRSNSIGMDFSTDLRLGLSISSPPSSSSIPREQSLDWPPIKSTLRSRLVGKNSQLSQQPFLFVKVYMEGIPIGRKLNLLAHHSYDGLVRALGHMFKTTILCPNSQPIHSGNFHVLTYEDQEGDWMMVGDVPWEMFLNNVRRLKITRADRC</sequence>
<proteinExistence type="predicted"/>
<comment type="caution">
    <text evidence="1">The sequence shown here is derived from an EMBL/GenBank/DDBJ whole genome shotgun (WGS) entry which is preliminary data.</text>
</comment>
<protein>
    <submittedName>
        <fullName evidence="1">Uncharacterized protein</fullName>
    </submittedName>
</protein>
<accession>A0ACB9P8A0</accession>
<dbReference type="EMBL" id="CM039430">
    <property type="protein sequence ID" value="KAI4344685.1"/>
    <property type="molecule type" value="Genomic_DNA"/>
</dbReference>
<organism evidence="1 2">
    <name type="scientific">Bauhinia variegata</name>
    <name type="common">Purple orchid tree</name>
    <name type="synonym">Phanera variegata</name>
    <dbReference type="NCBI Taxonomy" id="167791"/>
    <lineage>
        <taxon>Eukaryota</taxon>
        <taxon>Viridiplantae</taxon>
        <taxon>Streptophyta</taxon>
        <taxon>Embryophyta</taxon>
        <taxon>Tracheophyta</taxon>
        <taxon>Spermatophyta</taxon>
        <taxon>Magnoliopsida</taxon>
        <taxon>eudicotyledons</taxon>
        <taxon>Gunneridae</taxon>
        <taxon>Pentapetalae</taxon>
        <taxon>rosids</taxon>
        <taxon>fabids</taxon>
        <taxon>Fabales</taxon>
        <taxon>Fabaceae</taxon>
        <taxon>Cercidoideae</taxon>
        <taxon>Cercideae</taxon>
        <taxon>Bauhiniinae</taxon>
        <taxon>Bauhinia</taxon>
    </lineage>
</organism>
<gene>
    <name evidence="1" type="ORF">L6164_011883</name>
</gene>
<name>A0ACB9P8A0_BAUVA</name>
<evidence type="ECO:0000313" key="1">
    <source>
        <dbReference type="EMBL" id="KAI4344685.1"/>
    </source>
</evidence>
<dbReference type="Proteomes" id="UP000828941">
    <property type="component" value="Chromosome 5"/>
</dbReference>
<keyword evidence="2" id="KW-1185">Reference proteome</keyword>